<dbReference type="PANTHER" id="PTHR35179">
    <property type="entry name" value="PROTEIN CBG02620"/>
    <property type="match status" value="1"/>
</dbReference>
<evidence type="ECO:0000313" key="2">
    <source>
        <dbReference type="WBParaSite" id="ACRNAN_scaffold2528.g29310.t1"/>
    </source>
</evidence>
<proteinExistence type="predicted"/>
<dbReference type="AlphaFoldDB" id="A0A914DI35"/>
<organism evidence="1 2">
    <name type="scientific">Acrobeloides nanus</name>
    <dbReference type="NCBI Taxonomy" id="290746"/>
    <lineage>
        <taxon>Eukaryota</taxon>
        <taxon>Metazoa</taxon>
        <taxon>Ecdysozoa</taxon>
        <taxon>Nematoda</taxon>
        <taxon>Chromadorea</taxon>
        <taxon>Rhabditida</taxon>
        <taxon>Tylenchina</taxon>
        <taxon>Cephalobomorpha</taxon>
        <taxon>Cephaloboidea</taxon>
        <taxon>Cephalobidae</taxon>
        <taxon>Acrobeloides</taxon>
    </lineage>
</organism>
<protein>
    <submittedName>
        <fullName evidence="2">Uncharacterized protein</fullName>
    </submittedName>
</protein>
<dbReference type="Proteomes" id="UP000887540">
    <property type="component" value="Unplaced"/>
</dbReference>
<accession>A0A914DI35</accession>
<sequence length="448" mass="50463">MRPYCSQYIEKKLENLKDGSGGVVGQACRAVRHTPTHPDKRLAALVDNIIRAKKKKRIDERMADGFWLFEGLEEEPYGLLPLHNLDSKGGATSTKSVDRLGSYQWYLDEDAPVIIVPGMPPESIYYPGGRLPADRGVIVYDWNHLKVKNGALDTAILAAKHLTAKKKKEINFDEYDFITDSVNLQKLFAFAQEAGEGLFRIDAERIGKTVLLTRVEASDLMEIGHLTFDQAIKAKMTKPRSKHTTGPFFQLVSYQFGNFKMLVRYEADAGDYAAAKVVYDVEKDPENLPEKKKFVENDSISYVELGEIPKTVPLQLVTTYPQGAGFPFFTWAQLFFTCADQEVVGFFKGNGDFGKPSMYNLTEVSKLMKPLPYAILSKVHDCLNKIRMFLIRNDPAFRCGLVWKGKPHLEIFSKDPQADGAVSEGVRAFLQTKCKDLVEDDLANDHEK</sequence>
<evidence type="ECO:0000313" key="1">
    <source>
        <dbReference type="Proteomes" id="UP000887540"/>
    </source>
</evidence>
<keyword evidence="1" id="KW-1185">Reference proteome</keyword>
<name>A0A914DI35_9BILA</name>
<reference evidence="2" key="1">
    <citation type="submission" date="2022-11" db="UniProtKB">
        <authorList>
            <consortium name="WormBaseParasite"/>
        </authorList>
    </citation>
    <scope>IDENTIFICATION</scope>
</reference>
<dbReference type="PANTHER" id="PTHR35179:SF2">
    <property type="entry name" value="START DOMAIN-CONTAINING PROTEIN"/>
    <property type="match status" value="1"/>
</dbReference>
<dbReference type="WBParaSite" id="ACRNAN_scaffold2528.g29310.t1">
    <property type="protein sequence ID" value="ACRNAN_scaffold2528.g29310.t1"/>
    <property type="gene ID" value="ACRNAN_scaffold2528.g29310"/>
</dbReference>